<accession>A0A1I6QC36</accession>
<keyword evidence="3" id="KW-1185">Reference proteome</keyword>
<dbReference type="Proteomes" id="UP000198785">
    <property type="component" value="Unassembled WGS sequence"/>
</dbReference>
<gene>
    <name evidence="2" type="ORF">SAMN05660206_102251</name>
</gene>
<evidence type="ECO:0000313" key="2">
    <source>
        <dbReference type="EMBL" id="SFS49850.1"/>
    </source>
</evidence>
<sequence>MKKFFLIALGLLCMTGLFAQDNTLLWKVSGNGLTKDSYVFGTLHMACADDFRIADKVKNALGVTDKIAFEVDVTKPENMQLVQGALAPNPEFFNGLAVDKKQFIDSVLTSLQVPPMIFDQVSPVAVISMLAMKSFDCPDMNSIKMMEMELQALEDAKGKTVEELETITFQMDLMSELFSAEDLYTYLKESGNMSELTKRMVKAYFEENIAELEEMMINTAYLSPEKQALLLDTRNEAWLEKMPAMMEADAYFFAVGAGHLVGEKGIVQLLKDKGYTLTPILN</sequence>
<dbReference type="STRING" id="683125.SAMN05660206_102251"/>
<evidence type="ECO:0008006" key="4">
    <source>
        <dbReference type="Google" id="ProtNLM"/>
    </source>
</evidence>
<organism evidence="2 3">
    <name type="scientific">Sphingobacterium wenxiniae</name>
    <dbReference type="NCBI Taxonomy" id="683125"/>
    <lineage>
        <taxon>Bacteria</taxon>
        <taxon>Pseudomonadati</taxon>
        <taxon>Bacteroidota</taxon>
        <taxon>Sphingobacteriia</taxon>
        <taxon>Sphingobacteriales</taxon>
        <taxon>Sphingobacteriaceae</taxon>
        <taxon>Sphingobacterium</taxon>
    </lineage>
</organism>
<dbReference type="EMBL" id="FOZZ01000002">
    <property type="protein sequence ID" value="SFS49850.1"/>
    <property type="molecule type" value="Genomic_DNA"/>
</dbReference>
<protein>
    <recommendedName>
        <fullName evidence="4">TraB family protein</fullName>
    </recommendedName>
</protein>
<name>A0A1I6QC36_9SPHI</name>
<feature type="signal peptide" evidence="1">
    <location>
        <begin position="1"/>
        <end position="19"/>
    </location>
</feature>
<feature type="chain" id="PRO_5011527710" description="TraB family protein" evidence="1">
    <location>
        <begin position="20"/>
        <end position="282"/>
    </location>
</feature>
<dbReference type="CDD" id="cd14789">
    <property type="entry name" value="Tiki"/>
    <property type="match status" value="1"/>
</dbReference>
<dbReference type="AlphaFoldDB" id="A0A1I6QC36"/>
<proteinExistence type="predicted"/>
<dbReference type="PANTHER" id="PTHR40590:SF1">
    <property type="entry name" value="CYTOPLASMIC PROTEIN"/>
    <property type="match status" value="1"/>
</dbReference>
<keyword evidence="1" id="KW-0732">Signal</keyword>
<reference evidence="2 3" key="1">
    <citation type="submission" date="2016-10" db="EMBL/GenBank/DDBJ databases">
        <authorList>
            <person name="de Groot N.N."/>
        </authorList>
    </citation>
    <scope>NUCLEOTIDE SEQUENCE [LARGE SCALE GENOMIC DNA]</scope>
    <source>
        <strain evidence="2 3">DSM 22789</strain>
    </source>
</reference>
<dbReference type="Pfam" id="PF01963">
    <property type="entry name" value="TraB_PrgY_gumN"/>
    <property type="match status" value="1"/>
</dbReference>
<dbReference type="InterPro" id="IPR047111">
    <property type="entry name" value="YbaP-like"/>
</dbReference>
<dbReference type="PANTHER" id="PTHR40590">
    <property type="entry name" value="CYTOPLASMIC PROTEIN-RELATED"/>
    <property type="match status" value="1"/>
</dbReference>
<evidence type="ECO:0000256" key="1">
    <source>
        <dbReference type="SAM" id="SignalP"/>
    </source>
</evidence>
<evidence type="ECO:0000313" key="3">
    <source>
        <dbReference type="Proteomes" id="UP000198785"/>
    </source>
</evidence>
<dbReference type="InterPro" id="IPR002816">
    <property type="entry name" value="TraB/PrgY/GumN_fam"/>
</dbReference>